<keyword evidence="1" id="KW-1133">Transmembrane helix</keyword>
<evidence type="ECO:0000313" key="4">
    <source>
        <dbReference type="Proteomes" id="UP000226080"/>
    </source>
</evidence>
<evidence type="ECO:0000313" key="2">
    <source>
        <dbReference type="EMBL" id="PHO20545.1"/>
    </source>
</evidence>
<keyword evidence="1" id="KW-0812">Transmembrane</keyword>
<protein>
    <submittedName>
        <fullName evidence="3">Uncharacterized protein</fullName>
    </submittedName>
</protein>
<comment type="caution">
    <text evidence="3">The sequence shown here is derived from an EMBL/GenBank/DDBJ whole genome shotgun (WGS) entry which is preliminary data.</text>
</comment>
<feature type="transmembrane region" description="Helical" evidence="1">
    <location>
        <begin position="20"/>
        <end position="37"/>
    </location>
</feature>
<evidence type="ECO:0000256" key="1">
    <source>
        <dbReference type="SAM" id="Phobius"/>
    </source>
</evidence>
<keyword evidence="4" id="KW-1185">Reference proteome</keyword>
<gene>
    <name evidence="2" type="ORF">CQR80_06565</name>
    <name evidence="3" type="ORF">FXB79_11250</name>
</gene>
<dbReference type="EMBL" id="VSED01000065">
    <property type="protein sequence ID" value="TYA37986.1"/>
    <property type="molecule type" value="Genomic_DNA"/>
</dbReference>
<name>A0AB74N106_AGGAC</name>
<accession>A0AB74N106</accession>
<reference evidence="2 4" key="1">
    <citation type="submission" date="2017-10" db="EMBL/GenBank/DDBJ databases">
        <title>Draft genome sequences of Aggregatibacter actinomycetemcomitans strains 310a and 310b.</title>
        <authorList>
            <person name="May A.C."/>
            <person name="Ohta H."/>
            <person name="Maeda H."/>
            <person name="Kokeguchi S."/>
            <person name="Cugini C."/>
        </authorList>
    </citation>
    <scope>NUCLEOTIDE SEQUENCE [LARGE SCALE GENOMIC DNA]</scope>
    <source>
        <strain evidence="2 4">310b</strain>
    </source>
</reference>
<sequence length="79" mass="9191">MTEPQLWVGYYQLTYLTQPQFTLVILSALPEIVMIFSKRLNIIKPRINVNWSASLCLYRPSRGFSDTDTRPSFLPKPNN</sequence>
<dbReference type="AlphaFoldDB" id="A0AB74N106"/>
<evidence type="ECO:0000313" key="3">
    <source>
        <dbReference type="EMBL" id="TYA37986.1"/>
    </source>
</evidence>
<reference evidence="3 5" key="2">
    <citation type="submission" date="2019-08" db="EMBL/GenBank/DDBJ databases">
        <title>Whole genome sequencing of Aggregatibacter actinomycetemcomitans cultured from blood stream infections in Denmark reveals a novel phylogenetic lineage expressing serotype a membrane O polysaccharide.</title>
        <authorList>
            <person name="Nedergaard S."/>
            <person name="Kobel C.M."/>
            <person name="Nielsen M.B."/>
            <person name="Moeller R.T."/>
            <person name="Jensen A.B."/>
            <person name="Noerskov-Lauritsen N."/>
        </authorList>
    </citation>
    <scope>NUCLEOTIDE SEQUENCE [LARGE SCALE GENOMIC DNA]</scope>
    <source>
        <strain evidence="3 5">PN_563</strain>
    </source>
</reference>
<dbReference type="EMBL" id="PCGW01000010">
    <property type="protein sequence ID" value="PHO20545.1"/>
    <property type="molecule type" value="Genomic_DNA"/>
</dbReference>
<dbReference type="Proteomes" id="UP000323012">
    <property type="component" value="Unassembled WGS sequence"/>
</dbReference>
<keyword evidence="1" id="KW-0472">Membrane</keyword>
<organism evidence="3 5">
    <name type="scientific">Aggregatibacter actinomycetemcomitans</name>
    <name type="common">Actinobacillus actinomycetemcomitans</name>
    <name type="synonym">Haemophilus actinomycetemcomitans</name>
    <dbReference type="NCBI Taxonomy" id="714"/>
    <lineage>
        <taxon>Bacteria</taxon>
        <taxon>Pseudomonadati</taxon>
        <taxon>Pseudomonadota</taxon>
        <taxon>Gammaproteobacteria</taxon>
        <taxon>Pasteurellales</taxon>
        <taxon>Pasteurellaceae</taxon>
        <taxon>Aggregatibacter</taxon>
    </lineage>
</organism>
<evidence type="ECO:0000313" key="5">
    <source>
        <dbReference type="Proteomes" id="UP000323012"/>
    </source>
</evidence>
<proteinExistence type="predicted"/>
<dbReference type="Proteomes" id="UP000226080">
    <property type="component" value="Unassembled WGS sequence"/>
</dbReference>